<dbReference type="InterPro" id="IPR016162">
    <property type="entry name" value="Ald_DH_N"/>
</dbReference>
<dbReference type="InterPro" id="IPR016163">
    <property type="entry name" value="Ald_DH_C"/>
</dbReference>
<evidence type="ECO:0000313" key="4">
    <source>
        <dbReference type="Proteomes" id="UP000239485"/>
    </source>
</evidence>
<evidence type="ECO:0000256" key="1">
    <source>
        <dbReference type="ARBA" id="ARBA00023002"/>
    </source>
</evidence>
<dbReference type="AlphaFoldDB" id="A0A2S6IDM9"/>
<name>A0A2S6IDM9_9ACTN</name>
<keyword evidence="4" id="KW-1185">Reference proteome</keyword>
<dbReference type="Gene3D" id="3.40.605.10">
    <property type="entry name" value="Aldehyde Dehydrogenase, Chain A, domain 1"/>
    <property type="match status" value="1"/>
</dbReference>
<evidence type="ECO:0000313" key="3">
    <source>
        <dbReference type="EMBL" id="PPK92325.1"/>
    </source>
</evidence>
<dbReference type="OrthoDB" id="136308at2"/>
<dbReference type="RefSeq" id="WP_104434929.1">
    <property type="nucleotide sequence ID" value="NZ_PTJD01000015.1"/>
</dbReference>
<dbReference type="Gene3D" id="3.40.309.10">
    <property type="entry name" value="Aldehyde Dehydrogenase, Chain A, domain 2"/>
    <property type="match status" value="1"/>
</dbReference>
<keyword evidence="1" id="KW-0560">Oxidoreductase</keyword>
<dbReference type="InterPro" id="IPR015590">
    <property type="entry name" value="Aldehyde_DH_dom"/>
</dbReference>
<dbReference type="Proteomes" id="UP000239485">
    <property type="component" value="Unassembled WGS sequence"/>
</dbReference>
<dbReference type="Pfam" id="PF00171">
    <property type="entry name" value="Aldedh"/>
    <property type="match status" value="1"/>
</dbReference>
<protein>
    <submittedName>
        <fullName evidence="3">Aldehyde dehydrogenase family protein</fullName>
    </submittedName>
</protein>
<feature type="domain" description="Aldehyde dehydrogenase" evidence="2">
    <location>
        <begin position="186"/>
        <end position="343"/>
    </location>
</feature>
<dbReference type="EMBL" id="PTJD01000015">
    <property type="protein sequence ID" value="PPK92325.1"/>
    <property type="molecule type" value="Genomic_DNA"/>
</dbReference>
<accession>A0A2S6IDM9</accession>
<evidence type="ECO:0000259" key="2">
    <source>
        <dbReference type="Pfam" id="PF00171"/>
    </source>
</evidence>
<dbReference type="InterPro" id="IPR016161">
    <property type="entry name" value="Ald_DH/histidinol_DH"/>
</dbReference>
<organism evidence="3 4">
    <name type="scientific">Kineococcus xinjiangensis</name>
    <dbReference type="NCBI Taxonomy" id="512762"/>
    <lineage>
        <taxon>Bacteria</taxon>
        <taxon>Bacillati</taxon>
        <taxon>Actinomycetota</taxon>
        <taxon>Actinomycetes</taxon>
        <taxon>Kineosporiales</taxon>
        <taxon>Kineosporiaceae</taxon>
        <taxon>Kineococcus</taxon>
    </lineage>
</organism>
<dbReference type="SUPFAM" id="SSF53720">
    <property type="entry name" value="ALDH-like"/>
    <property type="match status" value="1"/>
</dbReference>
<dbReference type="GO" id="GO:0016620">
    <property type="term" value="F:oxidoreductase activity, acting on the aldehyde or oxo group of donors, NAD or NADP as acceptor"/>
    <property type="evidence" value="ECO:0007669"/>
    <property type="project" value="InterPro"/>
</dbReference>
<reference evidence="3 4" key="1">
    <citation type="submission" date="2018-02" db="EMBL/GenBank/DDBJ databases">
        <title>Genomic Encyclopedia of Archaeal and Bacterial Type Strains, Phase II (KMG-II): from individual species to whole genera.</title>
        <authorList>
            <person name="Goeker M."/>
        </authorList>
    </citation>
    <scope>NUCLEOTIDE SEQUENCE [LARGE SCALE GENOMIC DNA]</scope>
    <source>
        <strain evidence="3 4">DSM 22857</strain>
    </source>
</reference>
<sequence length="566" mass="60263">MTGSTTAPTAEADLAVLREHADEWVRTPIEDKRELLRRLRAATADAAADWVRQSCLDKGVDPATPAAGEEWMGGPWAVLETASALIATLTTVVEGRNPLDGLRVRSLPGGRLGLRVFPVTASDLALAGFTAHTWLRPGVTLEQARDGAARGVRERSGPGRVALVLGAGNVGSIPVLDVLAKLFQDGAVVLLKMSPVNENLRPVLGRVLAPFVERGFVRITTGGAEEGTRLMRHPDVAAVHVTGSRDTHDAVVFGAGAEGARRRAAREPLLAKPVTSELGGVSPVVVVPGRWSEATLVRQARHVATQRLNHSGFNCVATQVVVLPQRWPQAEEFVRLLRAALREAPWRRAYYPGAAQRQRAALDAHPGAEVLGGDSDAPRVLLRDLDPAAPDEPAFTTEYFAPTLGVTRLPGADPGEFLRAAVRFCNERLAGDLGATLLVDPATGRRLGGDLEEAVAALRYGNVGVNCWVALAYGIPRAPWGAFPGHDVHDVGSGLGTVHNALLLDPAHVERSVVRGPFHPVPTPAWFVDNRTAHVTTEHLTRFAGAPSRRVALREVAATLASAVRG</sequence>
<comment type="caution">
    <text evidence="3">The sequence shown here is derived from an EMBL/GenBank/DDBJ whole genome shotgun (WGS) entry which is preliminary data.</text>
</comment>
<gene>
    <name evidence="3" type="ORF">CLV92_11571</name>
</gene>
<proteinExistence type="predicted"/>